<keyword evidence="11" id="KW-0505">Motor protein</keyword>
<dbReference type="Gene3D" id="3.20.180.20">
    <property type="entry name" value="Dynein heavy chain, N-terminal domain 2"/>
    <property type="match status" value="1"/>
</dbReference>
<dbReference type="InterPro" id="IPR013594">
    <property type="entry name" value="Dynein_heavy_tail"/>
</dbReference>
<dbReference type="InterPro" id="IPR042222">
    <property type="entry name" value="Dynein_2_N"/>
</dbReference>
<dbReference type="Pfam" id="PF08385">
    <property type="entry name" value="DHC_N1"/>
    <property type="match status" value="1"/>
</dbReference>
<comment type="similarity">
    <text evidence="2">Belongs to the dynein heavy chain family.</text>
</comment>
<dbReference type="PANTHER" id="PTHR46532:SF11">
    <property type="entry name" value="DYNEIN AXONEMAL HEAVY CHAIN 12"/>
    <property type="match status" value="1"/>
</dbReference>
<dbReference type="SUPFAM" id="SSF52540">
    <property type="entry name" value="P-loop containing nucleoside triphosphate hydrolases"/>
    <property type="match status" value="2"/>
</dbReference>
<evidence type="ECO:0000256" key="12">
    <source>
        <dbReference type="ARBA" id="ARBA00023212"/>
    </source>
</evidence>
<evidence type="ECO:0000256" key="7">
    <source>
        <dbReference type="ARBA" id="ARBA00022840"/>
    </source>
</evidence>
<evidence type="ECO:0000313" key="19">
    <source>
        <dbReference type="EMBL" id="KAL0270542.1"/>
    </source>
</evidence>
<feature type="domain" description="Dynein heavy chain hydrolytic ATP-binding dynein motor region" evidence="18">
    <location>
        <begin position="1951"/>
        <end position="2277"/>
    </location>
</feature>
<dbReference type="GO" id="GO:0007018">
    <property type="term" value="P:microtubule-based movement"/>
    <property type="evidence" value="ECO:0007669"/>
    <property type="project" value="InterPro"/>
</dbReference>
<dbReference type="InterPro" id="IPR043157">
    <property type="entry name" value="Dynein_AAA1S"/>
</dbReference>
<comment type="caution">
    <text evidence="19">The sequence shown here is derived from an EMBL/GenBank/DDBJ whole genome shotgun (WGS) entry which is preliminary data.</text>
</comment>
<comment type="subcellular location">
    <subcellularLocation>
        <location evidence="1">Cytoplasm</location>
        <location evidence="1">Cytoskeleton</location>
        <location evidence="1">Cilium axoneme</location>
    </subcellularLocation>
</comment>
<keyword evidence="9 14" id="KW-0175">Coiled coil</keyword>
<evidence type="ECO:0000256" key="5">
    <source>
        <dbReference type="ARBA" id="ARBA00022737"/>
    </source>
</evidence>
<dbReference type="FunFam" id="3.40.50.300:FF:000219">
    <property type="entry name" value="Dynein axonemal heavy chain 17"/>
    <property type="match status" value="1"/>
</dbReference>
<sequence length="2452" mass="284417">MADRRGGGDWDEDPRYVFIFEYLTKTLRLKADKVPKLMGNEEYRSVVQEFFTNAKVSTIIFNLNPAGLLVPTLTYPPNPKSKSVYFIKREEETVTADNVQSLLIFGDMAPNPVEELSVLMEELFVPLISNPENQRGWPRCIAEDVMKHIHTFRGTVYQIKGKMTGQTLLPMPVGIEKVYQEVQKLVESQGKIVNLELKTAIEGAVIKWAHQINDVLNESSDVFFSGNKHPGPLVEIEFWNQRLRNLESLYDELKDPRVKKMSMVLEITESSYTHAYRSFFRNVVAAVAEARDVCLYLNPLTKMIENYEGSDFVTTTNQLEPILHCICIVWANSRYYCLSKRIVNLLKMFGNTIVEQAIKYLDPGSIFQGDPEESKKHLVYVAQTLRTFLKTFEIYRNKLPGYFKKGIEPKLWSFYAEIPFQRVFAFLERLDLLIDFFGSVIDFQKLDRIELAGIKGRNLGFKVTNLIEEFQTVWSGFTSVVYDPLDPDHQNFLTDYENFKIKAYDFDRRLASIFVQAFDECSNMEGLFKLTSIMGSLAERPVIKADIESRYAKIIKYFNEDLDTVKDIYDEALSEQARLDHFQVDRYWAQVSGTVCWILKMKSRIDYPVEPMKLMEYPIMEGEEAEFVMSKREQMMSLLEKFESQVLDDWYRKTPALITHHMSKPMLLRKEESLLQLNFDPALLCILREIRYLNTIGPYNLPHCFVEFYARNEVLHMFIQNLNQMIYWYNHIRKKSRPVEYALFEDEIILIDLLVDCGIKFLDWNSPEAEIFILKSRYLIKQLYDRVAEAQENAANIYQLIFQWSTEPLYERVTPRHLLGLDDRIHRVRLRYAEITQVGEDIHELTNVNYHLLLDIPIPEEPATPFPHDVEEEEEEGEMAEQTKKKRFYKKDRPQEPMTPQLAEALGISLQGEEKVEKESKKEERGKSPRKKGEETAEDKKKKSGKETPKKEKKPPVKEEEPDFPPEPIVPPDSFTLNPSLPRRSEKYAAEQRKMRWEAYLDYIDQVVTAGILSSIACSIGYLIDETDPEMMTNKSPLFEVALELQEPDLVFVPSLGEDSAFLELITTIEDEIFGVGKLIPRIARHKQWADYEYESLGCSDLKDMRDELIVRTKLVMFEAMDFSNSLLEYSYLWRDSRDEALSNFLRFGRMLTKEEEEVVNYTGDYTALGLKEKAPTTADFKQIIDHYVELQKDIDNKMDVKKIFHNWFQVDCRPFKISLLSVVSKWTSLFKNHLFNHVSDSISELQEFIVESEAILLTPVEEDNYDALINVMAILKKIRDRQYETDDMFKPLWETIELLKEYDMDFTEETVIALQELPEKWTNLKKLATAVKQMIGPLVAKQVQIIRKRIMLFDLRQLQYKDFFRKLPIYKYGCPNIYAELDKINADLVAFEQLRDKLTKQAELFEVNVPEFQGLIQVRKELKTVKIMWDYVYIIDSWFEEWQRTAWKKIDVEGIDQECKRFGKELRGLDKEVRAFPVYGTVEGMLKNMMTSLRAVTELQNPAIRERHWIQLMQATKVKFVMTDSTTLADLLALHLHEFEEDVKTIVDKSVKEMAMEKTLRELESTWRNMEFEKQIHTRTNTTVIAVSEDLIEVLENDQNQLQNMMSSKFIDYFYNEVSSWQQKLSNADQVINVWTEVQRSWQHLESIFIGSEDIRAQLPEDSKRFENIDKNFRNLLANMVKDLNVVRSTNKQGLINQLEELQKQLVMCEKALSDYLETKRLIYPRFYFVSSADLLDILSNGNQPDLVARHLTKLYDSLAKLKFMAKSKTAQGMYAKDGEYVDFKGGCDCSGKVEVWLNRVTDVMRKTLRLYFANGVLAYDEMPRDQFLFAFPAQVALCGTQIWWTTEVNMAFERLEEGYENALKDYNKKQVYQLSVLITLLCGDLTKGDRQKIMTVCTIDVHSRDVISKMIAFKVESSTAFQWQAQLRHRWDFKIKDCFGNICDAQFRYDYEYLGCTPRLVITPLTDRCYITLTQSLHLIMGGAPAGPAGTGKTETTKDLGRALGIMVYVFNCSEQMDYKSCGNIYKGLAQTGAWGCFDEFNRISVEVLSVVAVQVKSVQDAIKGKRQKFIFMGEMINLVPTVGIFITMNPGYAGRTELPENLKALFRPCAMVVPDFELICEIMLVAEGFQEARLLARKFITLYTLCKELLSKQDHYDWGLRAIKSVLVVAGSLKRGDRARPEDQVLMRALRDFNIPKIVTDDLPVFMGLIGDLFPALDVPRKRDLDFEKAIRGAALDLKLQPEDNFILKCVQLEELFDVRHSVFIIGFAGTGKTQVWKTLNRTYVNQRRKPWYNDLNPKAVTNNELFGVINPSTREWRDGLFSVIMRDQANMAGDGPKWIVLDGDIDPMWIESLNTLMDDNKVLTLASNERIALTPSMRLLFEISNLRTATPATVSRAGILYINPQGFGVESLRFELAGYEEESIRKGAAERPLRQIRSALFGGIETEI</sequence>
<dbReference type="InterPro" id="IPR013602">
    <property type="entry name" value="Dynein_heavy_linker"/>
</dbReference>
<name>A0AAW2HL99_9NEOP</name>
<dbReference type="FunFam" id="3.40.50.300:FF:000667">
    <property type="entry name" value="Dynein axonemal heavy chain 11"/>
    <property type="match status" value="1"/>
</dbReference>
<evidence type="ECO:0000256" key="9">
    <source>
        <dbReference type="ARBA" id="ARBA00023054"/>
    </source>
</evidence>
<proteinExistence type="inferred from homology"/>
<dbReference type="Gene3D" id="1.10.8.710">
    <property type="match status" value="1"/>
</dbReference>
<evidence type="ECO:0000259" key="17">
    <source>
        <dbReference type="Pfam" id="PF08393"/>
    </source>
</evidence>
<evidence type="ECO:0000256" key="13">
    <source>
        <dbReference type="ARBA" id="ARBA00023273"/>
    </source>
</evidence>
<dbReference type="Pfam" id="PF12774">
    <property type="entry name" value="AAA_6"/>
    <property type="match status" value="1"/>
</dbReference>
<feature type="compositionally biased region" description="Acidic residues" evidence="15">
    <location>
        <begin position="870"/>
        <end position="879"/>
    </location>
</feature>
<dbReference type="InterPro" id="IPR027417">
    <property type="entry name" value="P-loop_NTPase"/>
</dbReference>
<dbReference type="Gene3D" id="1.20.58.1120">
    <property type="match status" value="1"/>
</dbReference>
<dbReference type="FunFam" id="1.10.287.2620:FF:000004">
    <property type="entry name" value="Dynein axonemal heavy chain 17"/>
    <property type="match status" value="1"/>
</dbReference>
<keyword evidence="3" id="KW-0963">Cytoplasm</keyword>
<dbReference type="GO" id="GO:0005524">
    <property type="term" value="F:ATP binding"/>
    <property type="evidence" value="ECO:0007669"/>
    <property type="project" value="UniProtKB-KW"/>
</dbReference>
<dbReference type="FunFam" id="3.20.180.20:FF:000001">
    <property type="entry name" value="Dynein axonemal heavy chain 5"/>
    <property type="match status" value="1"/>
</dbReference>
<dbReference type="Gene3D" id="1.10.287.2620">
    <property type="match status" value="1"/>
</dbReference>
<dbReference type="Gene3D" id="3.40.50.300">
    <property type="entry name" value="P-loop containing nucleotide triphosphate hydrolases"/>
    <property type="match status" value="2"/>
</dbReference>
<keyword evidence="5" id="KW-0677">Repeat</keyword>
<evidence type="ECO:0000256" key="6">
    <source>
        <dbReference type="ARBA" id="ARBA00022741"/>
    </source>
</evidence>
<dbReference type="Pfam" id="PF08393">
    <property type="entry name" value="DHC_N2"/>
    <property type="match status" value="1"/>
</dbReference>
<evidence type="ECO:0000256" key="1">
    <source>
        <dbReference type="ARBA" id="ARBA00004430"/>
    </source>
</evidence>
<keyword evidence="12" id="KW-0206">Cytoskeleton</keyword>
<dbReference type="GO" id="GO:0051959">
    <property type="term" value="F:dynein light intermediate chain binding"/>
    <property type="evidence" value="ECO:0007669"/>
    <property type="project" value="InterPro"/>
</dbReference>
<feature type="domain" description="Dynein heavy chain linker" evidence="17">
    <location>
        <begin position="1417"/>
        <end position="1814"/>
    </location>
</feature>
<keyword evidence="13" id="KW-0966">Cell projection</keyword>
<evidence type="ECO:0000259" key="18">
    <source>
        <dbReference type="Pfam" id="PF12774"/>
    </source>
</evidence>
<gene>
    <name evidence="19" type="ORF">PYX00_007921</name>
</gene>
<dbReference type="InterPro" id="IPR035699">
    <property type="entry name" value="AAA_6"/>
</dbReference>
<dbReference type="GO" id="GO:0045505">
    <property type="term" value="F:dynein intermediate chain binding"/>
    <property type="evidence" value="ECO:0007669"/>
    <property type="project" value="InterPro"/>
</dbReference>
<keyword evidence="6" id="KW-0547">Nucleotide-binding</keyword>
<keyword evidence="7" id="KW-0067">ATP-binding</keyword>
<evidence type="ECO:0000256" key="4">
    <source>
        <dbReference type="ARBA" id="ARBA00022701"/>
    </source>
</evidence>
<keyword evidence="4" id="KW-0493">Microtubule</keyword>
<dbReference type="PANTHER" id="PTHR46532">
    <property type="entry name" value="MALE FERTILITY FACTOR KL5"/>
    <property type="match status" value="1"/>
</dbReference>
<dbReference type="FunFam" id="1.10.8.710:FF:000002">
    <property type="entry name" value="dynein heavy chain 17, axonemal"/>
    <property type="match status" value="1"/>
</dbReference>
<reference evidence="19" key="1">
    <citation type="journal article" date="2024" name="Gigascience">
        <title>Chromosome-level genome of the poultry shaft louse Menopon gallinae provides insight into the host-switching and adaptive evolution of parasitic lice.</title>
        <authorList>
            <person name="Xu Y."/>
            <person name="Ma L."/>
            <person name="Liu S."/>
            <person name="Liang Y."/>
            <person name="Liu Q."/>
            <person name="He Z."/>
            <person name="Tian L."/>
            <person name="Duan Y."/>
            <person name="Cai W."/>
            <person name="Li H."/>
            <person name="Song F."/>
        </authorList>
    </citation>
    <scope>NUCLEOTIDE SEQUENCE</scope>
    <source>
        <strain evidence="19">Cailab_2023a</strain>
    </source>
</reference>
<keyword evidence="8" id="KW-0243">Dynein</keyword>
<feature type="domain" description="Dynein heavy chain tail" evidence="16">
    <location>
        <begin position="200"/>
        <end position="770"/>
    </location>
</feature>
<dbReference type="GO" id="GO:0005874">
    <property type="term" value="C:microtubule"/>
    <property type="evidence" value="ECO:0007669"/>
    <property type="project" value="UniProtKB-KW"/>
</dbReference>
<evidence type="ECO:0000259" key="16">
    <source>
        <dbReference type="Pfam" id="PF08385"/>
    </source>
</evidence>
<keyword evidence="10" id="KW-0969">Cilium</keyword>
<evidence type="ECO:0000256" key="2">
    <source>
        <dbReference type="ARBA" id="ARBA00008887"/>
    </source>
</evidence>
<evidence type="ECO:0000256" key="11">
    <source>
        <dbReference type="ARBA" id="ARBA00023175"/>
    </source>
</evidence>
<evidence type="ECO:0000256" key="8">
    <source>
        <dbReference type="ARBA" id="ARBA00023017"/>
    </source>
</evidence>
<organism evidence="19">
    <name type="scientific">Menopon gallinae</name>
    <name type="common">poultry shaft louse</name>
    <dbReference type="NCBI Taxonomy" id="328185"/>
    <lineage>
        <taxon>Eukaryota</taxon>
        <taxon>Metazoa</taxon>
        <taxon>Ecdysozoa</taxon>
        <taxon>Arthropoda</taxon>
        <taxon>Hexapoda</taxon>
        <taxon>Insecta</taxon>
        <taxon>Pterygota</taxon>
        <taxon>Neoptera</taxon>
        <taxon>Paraneoptera</taxon>
        <taxon>Psocodea</taxon>
        <taxon>Troctomorpha</taxon>
        <taxon>Phthiraptera</taxon>
        <taxon>Amblycera</taxon>
        <taxon>Menoponidae</taxon>
        <taxon>Menopon</taxon>
    </lineage>
</organism>
<dbReference type="Gene3D" id="1.20.140.100">
    <property type="entry name" value="Dynein heavy chain, N-terminal domain 2"/>
    <property type="match status" value="1"/>
</dbReference>
<dbReference type="GO" id="GO:0005858">
    <property type="term" value="C:axonemal dynein complex"/>
    <property type="evidence" value="ECO:0007669"/>
    <property type="project" value="TreeGrafter"/>
</dbReference>
<dbReference type="InterPro" id="IPR042228">
    <property type="entry name" value="Dynein_linker_3"/>
</dbReference>
<dbReference type="FunFam" id="1.20.140.100:FF:000001">
    <property type="entry name" value="dynein heavy chain 17, axonemal"/>
    <property type="match status" value="1"/>
</dbReference>
<dbReference type="FunFam" id="1.20.58.1120:FF:000002">
    <property type="entry name" value="Dynein heavy chain 9, axonemal"/>
    <property type="match status" value="1"/>
</dbReference>
<feature type="coiled-coil region" evidence="14">
    <location>
        <begin position="1693"/>
        <end position="1720"/>
    </location>
</feature>
<accession>A0AAW2HL99</accession>
<evidence type="ECO:0000256" key="3">
    <source>
        <dbReference type="ARBA" id="ARBA00022490"/>
    </source>
</evidence>
<evidence type="ECO:0000256" key="15">
    <source>
        <dbReference type="SAM" id="MobiDB-lite"/>
    </source>
</evidence>
<protein>
    <submittedName>
        <fullName evidence="19">Uncharacterized protein</fullName>
    </submittedName>
</protein>
<dbReference type="EMBL" id="JARGDH010000004">
    <property type="protein sequence ID" value="KAL0270542.1"/>
    <property type="molecule type" value="Genomic_DNA"/>
</dbReference>
<dbReference type="InterPro" id="IPR026983">
    <property type="entry name" value="DHC"/>
</dbReference>
<feature type="compositionally biased region" description="Basic and acidic residues" evidence="15">
    <location>
        <begin position="912"/>
        <end position="959"/>
    </location>
</feature>
<feature type="region of interest" description="Disordered" evidence="15">
    <location>
        <begin position="861"/>
        <end position="983"/>
    </location>
</feature>
<evidence type="ECO:0000256" key="10">
    <source>
        <dbReference type="ARBA" id="ARBA00023069"/>
    </source>
</evidence>
<evidence type="ECO:0000256" key="14">
    <source>
        <dbReference type="SAM" id="Coils"/>
    </source>
</evidence>